<accession>A0A348G447</accession>
<proteinExistence type="predicted"/>
<dbReference type="OrthoDB" id="9799173at2"/>
<evidence type="ECO:0000313" key="2">
    <source>
        <dbReference type="EMBL" id="BBF94330.1"/>
    </source>
</evidence>
<reference evidence="2 3" key="1">
    <citation type="submission" date="2018-08" db="EMBL/GenBank/DDBJ databases">
        <title>Complete genome sequencing of Blastochloris tepida GI.</title>
        <authorList>
            <person name="Tsukatani Y."/>
            <person name="Mori H."/>
        </authorList>
    </citation>
    <scope>NUCLEOTIDE SEQUENCE [LARGE SCALE GENOMIC DNA]</scope>
    <source>
        <strain evidence="2 3">GI</strain>
    </source>
</reference>
<name>A0A348G447_9HYPH</name>
<dbReference type="RefSeq" id="WP_126401442.1">
    <property type="nucleotide sequence ID" value="NZ_AP018907.1"/>
</dbReference>
<dbReference type="EMBL" id="AP018907">
    <property type="protein sequence ID" value="BBF94330.1"/>
    <property type="molecule type" value="Genomic_DNA"/>
</dbReference>
<evidence type="ECO:0000259" key="1">
    <source>
        <dbReference type="Pfam" id="PF13274"/>
    </source>
</evidence>
<dbReference type="AlphaFoldDB" id="A0A348G447"/>
<protein>
    <recommendedName>
        <fullName evidence="1">Antitoxin SocA-like Panacea domain-containing protein</fullName>
    </recommendedName>
</protein>
<feature type="domain" description="Antitoxin SocA-like Panacea" evidence="1">
    <location>
        <begin position="27"/>
        <end position="130"/>
    </location>
</feature>
<dbReference type="Proteomes" id="UP000266934">
    <property type="component" value="Chromosome"/>
</dbReference>
<organism evidence="2 3">
    <name type="scientific">Blastochloris tepida</name>
    <dbReference type="NCBI Taxonomy" id="2233851"/>
    <lineage>
        <taxon>Bacteria</taxon>
        <taxon>Pseudomonadati</taxon>
        <taxon>Pseudomonadota</taxon>
        <taxon>Alphaproteobacteria</taxon>
        <taxon>Hyphomicrobiales</taxon>
        <taxon>Blastochloridaceae</taxon>
        <taxon>Blastochloris</taxon>
    </lineage>
</organism>
<sequence length="173" mass="20535">MYDARAIANFFLDRAAEQGMTLTIMTLLKVLYFSHAWYLAKHNAPLVAQPFEAWRHGPVNRVVYDQFKEYGEREIDRRAHSFDPKLLKFVPTPYDFDEYTSDFLENIYDYYSKFHPFKLSHLTHEKGGPWDIVWSQAEKQAVPGMIIPNELISTWFKGKDALYWTDRERRMAT</sequence>
<evidence type="ECO:0000313" key="3">
    <source>
        <dbReference type="Proteomes" id="UP000266934"/>
    </source>
</evidence>
<dbReference type="KEGG" id="blag:BLTE_30150"/>
<dbReference type="InterPro" id="IPR025272">
    <property type="entry name" value="SocA_Panacea"/>
</dbReference>
<gene>
    <name evidence="2" type="primary">socA</name>
    <name evidence="2" type="ORF">BLTE_30150</name>
</gene>
<keyword evidence="3" id="KW-1185">Reference proteome</keyword>
<dbReference type="Pfam" id="PF13274">
    <property type="entry name" value="SocA_Panacea"/>
    <property type="match status" value="1"/>
</dbReference>